<dbReference type="PROSITE" id="PS00116">
    <property type="entry name" value="DNA_POLYMERASE_B"/>
    <property type="match status" value="1"/>
</dbReference>
<dbReference type="InterPro" id="IPR043502">
    <property type="entry name" value="DNA/RNA_pol_sf"/>
</dbReference>
<dbReference type="FunFam" id="3.30.420.10:FF:000004">
    <property type="entry name" value="DNA polymerase"/>
    <property type="match status" value="1"/>
</dbReference>
<dbReference type="InterPro" id="IPR017964">
    <property type="entry name" value="DNA-dir_DNA_pol_B_CS"/>
</dbReference>
<dbReference type="InterPro" id="IPR036397">
    <property type="entry name" value="RNaseH_sf"/>
</dbReference>
<keyword evidence="9 21" id="KW-0479">Metal-binding</keyword>
<dbReference type="GO" id="GO:0051539">
    <property type="term" value="F:4 iron, 4 sulfur cluster binding"/>
    <property type="evidence" value="ECO:0007669"/>
    <property type="project" value="UniProtKB-KW"/>
</dbReference>
<dbReference type="InterPro" id="IPR006134">
    <property type="entry name" value="DNA-dir_DNA_pol_B_multi_dom"/>
</dbReference>
<dbReference type="Pfam" id="PF00136">
    <property type="entry name" value="DNA_pol_B"/>
    <property type="match status" value="1"/>
</dbReference>
<dbReference type="Gene3D" id="2.40.50.730">
    <property type="match status" value="2"/>
</dbReference>
<dbReference type="EC" id="2.7.7.7" evidence="21"/>
<dbReference type="GeneID" id="67017984"/>
<evidence type="ECO:0000256" key="5">
    <source>
        <dbReference type="ARBA" id="ARBA00022679"/>
    </source>
</evidence>
<evidence type="ECO:0000256" key="21">
    <source>
        <dbReference type="RuleBase" id="RU000442"/>
    </source>
</evidence>
<evidence type="ECO:0000256" key="4">
    <source>
        <dbReference type="ARBA" id="ARBA00022485"/>
    </source>
</evidence>
<dbReference type="Gene3D" id="1.10.287.690">
    <property type="entry name" value="Helix hairpin bin"/>
    <property type="match status" value="1"/>
</dbReference>
<evidence type="ECO:0000256" key="12">
    <source>
        <dbReference type="ARBA" id="ARBA00022833"/>
    </source>
</evidence>
<feature type="region of interest" description="Disordered" evidence="22">
    <location>
        <begin position="1"/>
        <end position="62"/>
    </location>
</feature>
<dbReference type="CDD" id="cd05777">
    <property type="entry name" value="DNA_polB_delta_exo"/>
    <property type="match status" value="1"/>
</dbReference>
<dbReference type="NCBIfam" id="TIGR00592">
    <property type="entry name" value="pol2"/>
    <property type="match status" value="1"/>
</dbReference>
<dbReference type="GO" id="GO:0008270">
    <property type="term" value="F:zinc ion binding"/>
    <property type="evidence" value="ECO:0007669"/>
    <property type="project" value="UniProtKB-KW"/>
</dbReference>
<name>A0A8J2I6C6_9PLEO</name>
<dbReference type="GO" id="GO:0003677">
    <property type="term" value="F:DNA binding"/>
    <property type="evidence" value="ECO:0007669"/>
    <property type="project" value="UniProtKB-KW"/>
</dbReference>
<feature type="domain" description="DNA-directed DNA polymerase family B multifunctional" evidence="23">
    <location>
        <begin position="539"/>
        <end position="978"/>
    </location>
</feature>
<keyword evidence="11" id="KW-0378">Hydrolase</keyword>
<comment type="subcellular location">
    <subcellularLocation>
        <location evidence="2 21">Nucleus</location>
    </subcellularLocation>
</comment>
<dbReference type="FunFam" id="1.10.132.60:FF:000001">
    <property type="entry name" value="DNA polymerase"/>
    <property type="match status" value="1"/>
</dbReference>
<evidence type="ECO:0000256" key="11">
    <source>
        <dbReference type="ARBA" id="ARBA00022801"/>
    </source>
</evidence>
<dbReference type="InterPro" id="IPR042087">
    <property type="entry name" value="DNA_pol_B_thumb"/>
</dbReference>
<evidence type="ECO:0000256" key="6">
    <source>
        <dbReference type="ARBA" id="ARBA00022695"/>
    </source>
</evidence>
<dbReference type="SUPFAM" id="SSF56672">
    <property type="entry name" value="DNA/RNA polymerases"/>
    <property type="match status" value="1"/>
</dbReference>
<dbReference type="InterPro" id="IPR023211">
    <property type="entry name" value="DNA_pol_palm_dom_sf"/>
</dbReference>
<keyword evidence="14 21" id="KW-0239">DNA-directed DNA polymerase</keyword>
<evidence type="ECO:0000256" key="1">
    <source>
        <dbReference type="ARBA" id="ARBA00001966"/>
    </source>
</evidence>
<comment type="caution">
    <text evidence="26">The sequence shown here is derived from an EMBL/GenBank/DDBJ whole genome shotgun (WGS) entry which is preliminary data.</text>
</comment>
<feature type="domain" description="DNA-directed DNA polymerase family B exonuclease" evidence="24">
    <location>
        <begin position="244"/>
        <end position="475"/>
    </location>
</feature>
<evidence type="ECO:0000256" key="22">
    <source>
        <dbReference type="SAM" id="MobiDB-lite"/>
    </source>
</evidence>
<dbReference type="Gene3D" id="3.30.420.10">
    <property type="entry name" value="Ribonuclease H-like superfamily/Ribonuclease H"/>
    <property type="match status" value="1"/>
</dbReference>
<dbReference type="OrthoDB" id="2414538at2759"/>
<evidence type="ECO:0000256" key="7">
    <source>
        <dbReference type="ARBA" id="ARBA00022705"/>
    </source>
</evidence>
<comment type="catalytic activity">
    <reaction evidence="19 21">
        <text>DNA(n) + a 2'-deoxyribonucleoside 5'-triphosphate = DNA(n+1) + diphosphate</text>
        <dbReference type="Rhea" id="RHEA:22508"/>
        <dbReference type="Rhea" id="RHEA-COMP:17339"/>
        <dbReference type="Rhea" id="RHEA-COMP:17340"/>
        <dbReference type="ChEBI" id="CHEBI:33019"/>
        <dbReference type="ChEBI" id="CHEBI:61560"/>
        <dbReference type="ChEBI" id="CHEBI:173112"/>
        <dbReference type="EC" id="2.7.7.7"/>
    </reaction>
</comment>
<feature type="compositionally biased region" description="Polar residues" evidence="22">
    <location>
        <begin position="49"/>
        <end position="62"/>
    </location>
</feature>
<dbReference type="InterPro" id="IPR006172">
    <property type="entry name" value="DNA-dir_DNA_pol_B"/>
</dbReference>
<keyword evidence="18 21" id="KW-0539">Nucleus</keyword>
<organism evidence="26 27">
    <name type="scientific">Alternaria atra</name>
    <dbReference type="NCBI Taxonomy" id="119953"/>
    <lineage>
        <taxon>Eukaryota</taxon>
        <taxon>Fungi</taxon>
        <taxon>Dikarya</taxon>
        <taxon>Ascomycota</taxon>
        <taxon>Pezizomycotina</taxon>
        <taxon>Dothideomycetes</taxon>
        <taxon>Pleosporomycetidae</taxon>
        <taxon>Pleosporales</taxon>
        <taxon>Pleosporineae</taxon>
        <taxon>Pleosporaceae</taxon>
        <taxon>Alternaria</taxon>
        <taxon>Alternaria sect. Ulocladioides</taxon>
    </lineage>
</organism>
<dbReference type="GO" id="GO:0043625">
    <property type="term" value="C:delta DNA polymerase complex"/>
    <property type="evidence" value="ECO:0007669"/>
    <property type="project" value="TreeGrafter"/>
</dbReference>
<evidence type="ECO:0000256" key="9">
    <source>
        <dbReference type="ARBA" id="ARBA00022723"/>
    </source>
</evidence>
<dbReference type="FunFam" id="2.40.50.730:FF:000004">
    <property type="entry name" value="DNA polymerase"/>
    <property type="match status" value="1"/>
</dbReference>
<dbReference type="Proteomes" id="UP000676310">
    <property type="component" value="Unassembled WGS sequence"/>
</dbReference>
<sequence>MPGTVTRAPAKRALAESSSTRTNVQASPHSSKKLKIQNGSDRSRPPQKFNGSFNSSQVGPSQFEETLEKMTQDMETLKKDNTEKDQQWRRPPLPADFNEMTQNLVFQQIEAEEGVLNGGKTTVKLFGVTETGQSVLIHVTGFQHYFYVAAPLNFHKEDCEPYKVFLESECQKNFNQHSAVIASVQMCMRENILRFQGNQKSPYLKITVTDPKMINRVRMMVQKGNANYKRLWPAREDGILTFDNIAYVLRFMIDTKVAGMCWVEVPAGKYRMISPRDRHSNCQIEAQLHYSDLIAHQSEGEWAKLAPLRILSFDIECAGRKGVFPEANVDPVIQIANVVTRYGEQKPFVRNVFCLDTVSPIVATQVLSFQDEGEMLMKWRDFVEEADPDVIIGYNINNFDFPYLLDRAKHLKLQKFPYWSRLKTVQSKVETSNFSSKQLGSRDTKTTNTNGRLQLDLLQLIQRDHQLRSYTLNSVCAHFLKEQKEDVHHSMITELFNGDANSRRRLAVYCLKDAYLPQRLLDKLMCLVNYTEMARVTGVPFNYLLARGQQVRFISQLFRKALDHQLIVPDLPNQGDNGDQYEGATVIEPKRGYYKEPVATLDFASLYPSIMQAHNLCYTTWLDKQTVEKLKMKKDEDYIVTPNGDMFCTSKIRKGLLTEILEELLGARKRAKKELGVETDPFKKAVLNGRQLALKVSANSVYGLTGATNGKLPCLAIASSTTSFGRQMIEKTKAEVEAKYTIANGYTHDAEVIYGDTDSVMVKFGTSELAEAMKLGEEAALYVSSKFIKPIKLEFEKVYFPYLLINKKRYAGLYWTNPNKWDKMDTKGIETVRRDNCRLVQTVIETSLRMLLIDQDPEGAQEFVKETIADLLQNKVDMSNLVITKALTKQENKDGTGGYANKQAHVELAERMKKRDAGSAPALGDRVAYVMVRAATGAKNFEKSEDPLYVLENNLPIDTRYYLDNQLAKPLGRIFEPILGEKKAASLLTGDHTRSITVAAPTMGGLMKFAKKTQTCMGCKKPLTAAYEKDGAVCENCRPRIAELYTKTLGKVSELEVRFSRLWTQCQRCQGSVHCEVICASKDCPIFYMRMKARKDVEDAGKELVRFDKDAALW</sequence>
<evidence type="ECO:0000313" key="27">
    <source>
        <dbReference type="Proteomes" id="UP000676310"/>
    </source>
</evidence>
<protein>
    <recommendedName>
        <fullName evidence="21">DNA polymerase</fullName>
        <ecNumber evidence="21">2.7.7.7</ecNumber>
    </recommendedName>
</protein>
<dbReference type="SMART" id="SM00486">
    <property type="entry name" value="POLBc"/>
    <property type="match status" value="1"/>
</dbReference>
<keyword evidence="10 21" id="KW-0863">Zinc-finger</keyword>
<gene>
    <name evidence="26" type="ORF">ALTATR162_LOCUS6129</name>
</gene>
<dbReference type="FunFam" id="1.10.287.690:FF:000001">
    <property type="entry name" value="DNA polymerase"/>
    <property type="match status" value="1"/>
</dbReference>
<keyword evidence="15 21" id="KW-0408">Iron</keyword>
<keyword evidence="17 21" id="KW-0238">DNA-binding</keyword>
<proteinExistence type="inferred from homology"/>
<keyword evidence="13" id="KW-0269">Exonuclease</keyword>
<feature type="domain" description="C4-type zinc-finger of DNA polymerase delta" evidence="25">
    <location>
        <begin position="1016"/>
        <end position="1090"/>
    </location>
</feature>
<evidence type="ECO:0000256" key="16">
    <source>
        <dbReference type="ARBA" id="ARBA00023014"/>
    </source>
</evidence>
<evidence type="ECO:0000256" key="3">
    <source>
        <dbReference type="ARBA" id="ARBA00005755"/>
    </source>
</evidence>
<reference evidence="26" key="1">
    <citation type="submission" date="2021-05" db="EMBL/GenBank/DDBJ databases">
        <authorList>
            <person name="Stam R."/>
        </authorList>
    </citation>
    <scope>NUCLEOTIDE SEQUENCE</scope>
    <source>
        <strain evidence="26">CS162</strain>
    </source>
</reference>
<comment type="function">
    <text evidence="20">Catalytic component of DNA polymerase delta (DNA polymerase III) which participates in chromosomal DNA replication. Required during synthesis of the lagging DNA strands at the replication fork, binds at/or near replication origins and moves along DNA with the replication fork. Participates in leading strand synthesis during replication initiation and termination. Has 3'-5' proofreading exonuclease activity that corrects errors arising during DNA replication.</text>
</comment>
<accession>A0A8J2I6C6</accession>
<dbReference type="GO" id="GO:0006287">
    <property type="term" value="P:base-excision repair, gap-filling"/>
    <property type="evidence" value="ECO:0007669"/>
    <property type="project" value="TreeGrafter"/>
</dbReference>
<dbReference type="PANTHER" id="PTHR10322:SF23">
    <property type="entry name" value="DNA POLYMERASE DELTA CATALYTIC SUBUNIT"/>
    <property type="match status" value="1"/>
</dbReference>
<keyword evidence="7 21" id="KW-0235">DNA replication</keyword>
<evidence type="ECO:0000259" key="25">
    <source>
        <dbReference type="Pfam" id="PF14260"/>
    </source>
</evidence>
<comment type="cofactor">
    <cofactor evidence="1 21">
        <name>[4Fe-4S] cluster</name>
        <dbReference type="ChEBI" id="CHEBI:49883"/>
    </cofactor>
</comment>
<keyword evidence="8" id="KW-0540">Nuclease</keyword>
<dbReference type="AlphaFoldDB" id="A0A8J2I6C6"/>
<evidence type="ECO:0000259" key="24">
    <source>
        <dbReference type="Pfam" id="PF03104"/>
    </source>
</evidence>
<evidence type="ECO:0000256" key="8">
    <source>
        <dbReference type="ARBA" id="ARBA00022722"/>
    </source>
</evidence>
<dbReference type="GO" id="GO:0003887">
    <property type="term" value="F:DNA-directed DNA polymerase activity"/>
    <property type="evidence" value="ECO:0007669"/>
    <property type="project" value="UniProtKB-KW"/>
</dbReference>
<keyword evidence="6 21" id="KW-0548">Nucleotidyltransferase</keyword>
<feature type="compositionally biased region" description="Polar residues" evidence="22">
    <location>
        <begin position="16"/>
        <end position="29"/>
    </location>
</feature>
<dbReference type="GO" id="GO:0006297">
    <property type="term" value="P:nucleotide-excision repair, DNA gap filling"/>
    <property type="evidence" value="ECO:0007669"/>
    <property type="project" value="TreeGrafter"/>
</dbReference>
<dbReference type="SUPFAM" id="SSF53098">
    <property type="entry name" value="Ribonuclease H-like"/>
    <property type="match status" value="1"/>
</dbReference>
<dbReference type="InterPro" id="IPR012337">
    <property type="entry name" value="RNaseH-like_sf"/>
</dbReference>
<dbReference type="InterPro" id="IPR006133">
    <property type="entry name" value="DNA-dir_DNA_pol_B_exonuc"/>
</dbReference>
<dbReference type="RefSeq" id="XP_043169685.1">
    <property type="nucleotide sequence ID" value="XM_043313750.1"/>
</dbReference>
<evidence type="ECO:0000256" key="10">
    <source>
        <dbReference type="ARBA" id="ARBA00022771"/>
    </source>
</evidence>
<keyword evidence="27" id="KW-1185">Reference proteome</keyword>
<dbReference type="Pfam" id="PF03104">
    <property type="entry name" value="DNA_pol_B_exo1"/>
    <property type="match status" value="1"/>
</dbReference>
<dbReference type="PANTHER" id="PTHR10322">
    <property type="entry name" value="DNA POLYMERASE CATALYTIC SUBUNIT"/>
    <property type="match status" value="1"/>
</dbReference>
<evidence type="ECO:0000256" key="2">
    <source>
        <dbReference type="ARBA" id="ARBA00004123"/>
    </source>
</evidence>
<dbReference type="GO" id="GO:0045004">
    <property type="term" value="P:DNA replication proofreading"/>
    <property type="evidence" value="ECO:0007669"/>
    <property type="project" value="TreeGrafter"/>
</dbReference>
<evidence type="ECO:0000256" key="20">
    <source>
        <dbReference type="ARBA" id="ARBA00055225"/>
    </source>
</evidence>
<dbReference type="PRINTS" id="PR00106">
    <property type="entry name" value="DNAPOLB"/>
</dbReference>
<evidence type="ECO:0000256" key="15">
    <source>
        <dbReference type="ARBA" id="ARBA00023004"/>
    </source>
</evidence>
<dbReference type="CDD" id="cd05533">
    <property type="entry name" value="POLBc_delta"/>
    <property type="match status" value="1"/>
</dbReference>
<evidence type="ECO:0000256" key="13">
    <source>
        <dbReference type="ARBA" id="ARBA00022839"/>
    </source>
</evidence>
<dbReference type="Pfam" id="PF14260">
    <property type="entry name" value="zf-C4pol"/>
    <property type="match status" value="1"/>
</dbReference>
<dbReference type="Gene3D" id="3.90.1600.10">
    <property type="entry name" value="Palm domain of DNA polymerase"/>
    <property type="match status" value="1"/>
</dbReference>
<comment type="similarity">
    <text evidence="3 21">Belongs to the DNA polymerase type-B family.</text>
</comment>
<dbReference type="GO" id="GO:0008296">
    <property type="term" value="F:3'-5'-DNA exonuclease activity"/>
    <property type="evidence" value="ECO:0007669"/>
    <property type="project" value="TreeGrafter"/>
</dbReference>
<dbReference type="Gene3D" id="1.10.132.60">
    <property type="entry name" value="DNA polymerase family B, C-terminal domain"/>
    <property type="match status" value="1"/>
</dbReference>
<keyword evidence="12 21" id="KW-0862">Zinc</keyword>
<evidence type="ECO:0000256" key="14">
    <source>
        <dbReference type="ARBA" id="ARBA00022932"/>
    </source>
</evidence>
<dbReference type="InterPro" id="IPR050240">
    <property type="entry name" value="DNA_pol_type-B"/>
</dbReference>
<keyword evidence="16 21" id="KW-0411">Iron-sulfur</keyword>
<evidence type="ECO:0000256" key="17">
    <source>
        <dbReference type="ARBA" id="ARBA00023125"/>
    </source>
</evidence>
<dbReference type="InterPro" id="IPR025687">
    <property type="entry name" value="Znf-C4pol"/>
</dbReference>
<keyword evidence="5 21" id="KW-0808">Transferase</keyword>
<evidence type="ECO:0000256" key="19">
    <source>
        <dbReference type="ARBA" id="ARBA00049244"/>
    </source>
</evidence>
<dbReference type="EMBL" id="CAJRGZ010000019">
    <property type="protein sequence ID" value="CAG5161948.1"/>
    <property type="molecule type" value="Genomic_DNA"/>
</dbReference>
<dbReference type="GO" id="GO:0000166">
    <property type="term" value="F:nucleotide binding"/>
    <property type="evidence" value="ECO:0007669"/>
    <property type="project" value="InterPro"/>
</dbReference>
<evidence type="ECO:0000259" key="23">
    <source>
        <dbReference type="Pfam" id="PF00136"/>
    </source>
</evidence>
<keyword evidence="4 21" id="KW-0004">4Fe-4S</keyword>
<evidence type="ECO:0000313" key="26">
    <source>
        <dbReference type="EMBL" id="CAG5161948.1"/>
    </source>
</evidence>
<evidence type="ECO:0000256" key="18">
    <source>
        <dbReference type="ARBA" id="ARBA00023242"/>
    </source>
</evidence>